<dbReference type="EMBL" id="JWIR02000054">
    <property type="protein sequence ID" value="KKB37318.1"/>
    <property type="molecule type" value="Genomic_DNA"/>
</dbReference>
<comment type="caution">
    <text evidence="1">The sequence shown here is derived from an EMBL/GenBank/DDBJ whole genome shotgun (WGS) entry which is preliminary data.</text>
</comment>
<sequence length="52" mass="6525">MDMYREAYEQYMQSCQNYEMESISFHRFISHLTEEQLHEYLNSVDVEYDEVY</sequence>
<dbReference type="STRING" id="1221996.QY95_02869"/>
<dbReference type="Proteomes" id="UP000031563">
    <property type="component" value="Unassembled WGS sequence"/>
</dbReference>
<evidence type="ECO:0000313" key="2">
    <source>
        <dbReference type="Proteomes" id="UP000031563"/>
    </source>
</evidence>
<dbReference type="RefSeq" id="WP_166701707.1">
    <property type="nucleotide sequence ID" value="NZ_JWIQ02000028.1"/>
</dbReference>
<organism evidence="1 2">
    <name type="scientific">Bacillus thermotolerans</name>
    <name type="common">Quasibacillus thermotolerans</name>
    <dbReference type="NCBI Taxonomy" id="1221996"/>
    <lineage>
        <taxon>Bacteria</taxon>
        <taxon>Bacillati</taxon>
        <taxon>Bacillota</taxon>
        <taxon>Bacilli</taxon>
        <taxon>Bacillales</taxon>
        <taxon>Bacillaceae</taxon>
        <taxon>Bacillus</taxon>
    </lineage>
</organism>
<keyword evidence="2" id="KW-1185">Reference proteome</keyword>
<dbReference type="AlphaFoldDB" id="A0A0F5HVP9"/>
<protein>
    <submittedName>
        <fullName evidence="1">Uncharacterized protein</fullName>
    </submittedName>
</protein>
<evidence type="ECO:0000313" key="1">
    <source>
        <dbReference type="EMBL" id="KKB37318.1"/>
    </source>
</evidence>
<accession>A0A0F5HVP9</accession>
<accession>A0A0F5HKA3</accession>
<name>A0A0F5HVP9_BACTR</name>
<reference evidence="1" key="1">
    <citation type="submission" date="2015-02" db="EMBL/GenBank/DDBJ databases">
        <title>Genome Assembly of Bacillaceae bacterium MTCC 8252.</title>
        <authorList>
            <person name="Verma A."/>
            <person name="Khatri I."/>
            <person name="Mual P."/>
            <person name="Subramanian S."/>
            <person name="Krishnamurthi S."/>
        </authorList>
    </citation>
    <scope>NUCLEOTIDE SEQUENCE [LARGE SCALE GENOMIC DNA]</scope>
    <source>
        <strain evidence="1">MTCC 8252</strain>
    </source>
</reference>
<proteinExistence type="predicted"/>
<gene>
    <name evidence="1" type="ORF">QY95_02869</name>
</gene>